<feature type="transmembrane region" description="Helical" evidence="9">
    <location>
        <begin position="67"/>
        <end position="89"/>
    </location>
</feature>
<gene>
    <name evidence="12" type="ORF">R9X50_00671600</name>
</gene>
<dbReference type="CDD" id="cd03244">
    <property type="entry name" value="ABCC_MRP_domain2"/>
    <property type="match status" value="1"/>
</dbReference>
<dbReference type="InterPro" id="IPR036640">
    <property type="entry name" value="ABC1_TM_sf"/>
</dbReference>
<dbReference type="Proteomes" id="UP001303373">
    <property type="component" value="Chromosome 11"/>
</dbReference>
<dbReference type="CDD" id="cd18579">
    <property type="entry name" value="ABC_6TM_ABCC_D1"/>
    <property type="match status" value="1"/>
</dbReference>
<feature type="transmembrane region" description="Helical" evidence="9">
    <location>
        <begin position="303"/>
        <end position="322"/>
    </location>
</feature>
<dbReference type="InterPro" id="IPR003593">
    <property type="entry name" value="AAA+_ATPase"/>
</dbReference>
<dbReference type="InterPro" id="IPR044726">
    <property type="entry name" value="ABCC_6TM_D2"/>
</dbReference>
<sequence>MECPPGTDNSFGPRYCNQFDFTLFFEQSFFQITPCALLLISIPWRASQLRRQNVQTKPTGMRIMKQTAIAILAAAELALIIVWSIYPTFRTKASIPAALLSFLASLALLYLSSIEHTRSIRPSSTINLYILFSLFFDVPQARTLWLRPECPRSIAAVFTTGLAAKSLILYLEARRKSLLSTHRIYAPEAIVNLYDRTLMWWMNGLFLQGYRGIISFEKLYPIDPALGSGAIETKFRRTWEKRSKPDGRRPLLWAVITTLRKTVLSLILPRLCLSALRLSQPLLINRITSWLSDPDSDADDGRGLIGATVLIYLGLALSNVMFKRGLDRLMTQVRSILITAVHLKSLTLPADKIADAGTLSLISNDTNRVTSSLQFIDQAFAAPLEIAVAIYLLQAQISVICIAPVVFAILTAGVSFMNSKSAIPLQKKWLNCVQERVAYTAAVLACPKGFKMLGLTDYLSDKIQAMRVQELHEYAQFRKYVTWRNVQGGIPSIFGPIITLAAFTLTNGALNPSVAFTTLSLVALVNQPIEDLIHALPMYLTAIASIDRIQAFLLLEGGELGASEWITSIDSMDTEVTESIQLSIVPSPGGKLTSKQPMVQLAQVKVRLGADEKIALSNVSLDIYAGTLTLIVGPVGSGKSTLLRTVVGDSLLSEGHRVLNNQEQEFGYCSQDPWLPNGTVKHIILGESRYDSTWYSTVIESCALEMDIEGFPSGDDTVIGTKGVSLSGGQRQRLSLARALYARKNILVLDDILSGLDTKSSKHIVDHVLGPDGLCKKMGFAVIMATHAVRHLHRADHILALSETGHVIEQGTFAELSSFDGYVHGLQLHGSIDQEDEKHQEIPLAKEPMIARKPDDDAQQELSRRTGDASVYVYYAKSIGWTYGLIILFSQFGAVFCMKFPDLWVRWWSEGSQINGVHLPLGVWISTYALLGVIGIVCVFITIWVMLVWTVTQSSAKLHQQVLQAVMNAPFSFFVKTDSGVTLNRFSNDMSLIEQQLTGAVLQFLNGLFEVVASGILIAAGATFVGASIPLILLILYLLQKFYLRTSRQLRFMDLEAQAPLLTHCQETISGVTTIRAFGWQSQSHTRCMRLLDRSQRPYYLMLCIQRWLNLVLDLTTAGIATLVVVMATSINGSSSSAGIGVSLFNILSFNNRLSYLIVAWTTLETSLGAIARCKNFEESTPSENLPGENEDPPTSWPTKGALTFNNVTAAYTPDGPPVLHKISLSIPAGSKVGICGRSGSGKSSFLLTILRLIDPSSGIIELDGIDLTTLPRSTVRQRLTALPQEALAVPGSVQTNLDPLGSCSVKEIGLALQRVGLYELIGGRGGIEVEMSTLGLSVGEMQLFAVARALLHKSSVLIVDEMTSAVDNETEERLLDVIRAEFADSTIIAVAHRLKTIVDFDMVVVLDKGRIAEVGNPRELLAVDDGVFKAMWEMDS</sequence>
<evidence type="ECO:0000259" key="10">
    <source>
        <dbReference type="PROSITE" id="PS50893"/>
    </source>
</evidence>
<evidence type="ECO:0000256" key="7">
    <source>
        <dbReference type="ARBA" id="ARBA00023136"/>
    </source>
</evidence>
<dbReference type="CDD" id="cd18580">
    <property type="entry name" value="ABC_6TM_ABCC_D2"/>
    <property type="match status" value="1"/>
</dbReference>
<evidence type="ECO:0000256" key="4">
    <source>
        <dbReference type="ARBA" id="ARBA00022741"/>
    </source>
</evidence>
<evidence type="ECO:0000256" key="5">
    <source>
        <dbReference type="ARBA" id="ARBA00022840"/>
    </source>
</evidence>
<dbReference type="PANTHER" id="PTHR24223">
    <property type="entry name" value="ATP-BINDING CASSETTE SUB-FAMILY C"/>
    <property type="match status" value="1"/>
</dbReference>
<keyword evidence="4" id="KW-0547">Nucleotide-binding</keyword>
<feature type="transmembrane region" description="Helical" evidence="9">
    <location>
        <begin position="95"/>
        <end position="114"/>
    </location>
</feature>
<dbReference type="Pfam" id="PF24357">
    <property type="entry name" value="TMD0_ABC"/>
    <property type="match status" value="1"/>
</dbReference>
<evidence type="ECO:0000256" key="8">
    <source>
        <dbReference type="ARBA" id="ARBA00023180"/>
    </source>
</evidence>
<keyword evidence="13" id="KW-1185">Reference proteome</keyword>
<dbReference type="InterPro" id="IPR017871">
    <property type="entry name" value="ABC_transporter-like_CS"/>
</dbReference>
<reference evidence="12 13" key="1">
    <citation type="submission" date="2023-11" db="EMBL/GenBank/DDBJ databases">
        <title>An acidophilic fungus is an integral part of prey digestion in a carnivorous sundew plant.</title>
        <authorList>
            <person name="Tsai I.J."/>
        </authorList>
    </citation>
    <scope>NUCLEOTIDE SEQUENCE [LARGE SCALE GENOMIC DNA]</scope>
    <source>
        <strain evidence="12">169a</strain>
    </source>
</reference>
<dbReference type="GO" id="GO:0140359">
    <property type="term" value="F:ABC-type transporter activity"/>
    <property type="evidence" value="ECO:0007669"/>
    <property type="project" value="InterPro"/>
</dbReference>
<dbReference type="PROSITE" id="PS50929">
    <property type="entry name" value="ABC_TM1F"/>
    <property type="match status" value="2"/>
</dbReference>
<evidence type="ECO:0000256" key="9">
    <source>
        <dbReference type="SAM" id="Phobius"/>
    </source>
</evidence>
<evidence type="ECO:0000256" key="3">
    <source>
        <dbReference type="ARBA" id="ARBA00022692"/>
    </source>
</evidence>
<feature type="domain" description="ABC transmembrane type-1" evidence="11">
    <location>
        <begin position="271"/>
        <end position="541"/>
    </location>
</feature>
<keyword evidence="2" id="KW-0813">Transport</keyword>
<dbReference type="Pfam" id="PF00664">
    <property type="entry name" value="ABC_membrane"/>
    <property type="match status" value="2"/>
</dbReference>
<dbReference type="GO" id="GO:0016887">
    <property type="term" value="F:ATP hydrolysis activity"/>
    <property type="evidence" value="ECO:0007669"/>
    <property type="project" value="InterPro"/>
</dbReference>
<feature type="domain" description="ABC transporter" evidence="10">
    <location>
        <begin position="1203"/>
        <end position="1434"/>
    </location>
</feature>
<protein>
    <recommendedName>
        <fullName evidence="14">P-loop containing nucleoside triphosphate hydrolase protein</fullName>
    </recommendedName>
</protein>
<evidence type="ECO:0000313" key="13">
    <source>
        <dbReference type="Proteomes" id="UP001303373"/>
    </source>
</evidence>
<feature type="transmembrane region" description="Helical" evidence="9">
    <location>
        <begin position="1108"/>
        <end position="1128"/>
    </location>
</feature>
<feature type="transmembrane region" description="Helical" evidence="9">
    <location>
        <begin position="921"/>
        <end position="949"/>
    </location>
</feature>
<proteinExistence type="predicted"/>
<dbReference type="GO" id="GO:0016020">
    <property type="term" value="C:membrane"/>
    <property type="evidence" value="ECO:0007669"/>
    <property type="project" value="UniProtKB-SubCell"/>
</dbReference>
<feature type="transmembrane region" description="Helical" evidence="9">
    <location>
        <begin position="1011"/>
        <end position="1039"/>
    </location>
</feature>
<comment type="subcellular location">
    <subcellularLocation>
        <location evidence="1">Membrane</location>
        <topology evidence="1">Multi-pass membrane protein</topology>
    </subcellularLocation>
</comment>
<dbReference type="InterPro" id="IPR044746">
    <property type="entry name" value="ABCC_6TM_D1"/>
</dbReference>
<dbReference type="Pfam" id="PF00005">
    <property type="entry name" value="ABC_tran"/>
    <property type="match status" value="2"/>
</dbReference>
<dbReference type="InterPro" id="IPR056227">
    <property type="entry name" value="TMD0_ABC"/>
</dbReference>
<dbReference type="InterPro" id="IPR003439">
    <property type="entry name" value="ABC_transporter-like_ATP-bd"/>
</dbReference>
<evidence type="ECO:0000259" key="11">
    <source>
        <dbReference type="PROSITE" id="PS50929"/>
    </source>
</evidence>
<name>A0AAQ3MBE7_9PEZI</name>
<dbReference type="PANTHER" id="PTHR24223:SF399">
    <property type="entry name" value="ABC TRANSPORTER ATNG"/>
    <property type="match status" value="1"/>
</dbReference>
<keyword evidence="6 9" id="KW-1133">Transmembrane helix</keyword>
<evidence type="ECO:0008006" key="14">
    <source>
        <dbReference type="Google" id="ProtNLM"/>
    </source>
</evidence>
<dbReference type="PROSITE" id="PS50893">
    <property type="entry name" value="ABC_TRANSPORTER_2"/>
    <property type="match status" value="2"/>
</dbReference>
<dbReference type="SUPFAM" id="SSF90123">
    <property type="entry name" value="ABC transporter transmembrane region"/>
    <property type="match status" value="2"/>
</dbReference>
<feature type="transmembrane region" description="Helical" evidence="9">
    <location>
        <begin position="251"/>
        <end position="271"/>
    </location>
</feature>
<dbReference type="SMART" id="SM00382">
    <property type="entry name" value="AAA"/>
    <property type="match status" value="2"/>
</dbReference>
<evidence type="ECO:0000256" key="2">
    <source>
        <dbReference type="ARBA" id="ARBA00022448"/>
    </source>
</evidence>
<feature type="transmembrane region" description="Helical" evidence="9">
    <location>
        <begin position="397"/>
        <end position="417"/>
    </location>
</feature>
<dbReference type="GO" id="GO:0005524">
    <property type="term" value="F:ATP binding"/>
    <property type="evidence" value="ECO:0007669"/>
    <property type="project" value="UniProtKB-KW"/>
</dbReference>
<dbReference type="EMBL" id="CP138590">
    <property type="protein sequence ID" value="WPH03833.1"/>
    <property type="molecule type" value="Genomic_DNA"/>
</dbReference>
<feature type="transmembrane region" description="Helical" evidence="9">
    <location>
        <begin position="28"/>
        <end position="46"/>
    </location>
</feature>
<evidence type="ECO:0000256" key="1">
    <source>
        <dbReference type="ARBA" id="ARBA00004141"/>
    </source>
</evidence>
<keyword evidence="8" id="KW-0325">Glycoprotein</keyword>
<feature type="domain" description="ABC transmembrane type-1" evidence="11">
    <location>
        <begin position="885"/>
        <end position="1166"/>
    </location>
</feature>
<dbReference type="InterPro" id="IPR027417">
    <property type="entry name" value="P-loop_NTPase"/>
</dbReference>
<keyword evidence="7 9" id="KW-0472">Membrane</keyword>
<evidence type="ECO:0000256" key="6">
    <source>
        <dbReference type="ARBA" id="ARBA00022989"/>
    </source>
</evidence>
<dbReference type="InterPro" id="IPR050173">
    <property type="entry name" value="ABC_transporter_C-like"/>
</dbReference>
<dbReference type="FunFam" id="3.40.50.300:FF:000630">
    <property type="entry name" value="ATP-binding cassette (ABC) transporter, putative"/>
    <property type="match status" value="1"/>
</dbReference>
<dbReference type="PROSITE" id="PS00211">
    <property type="entry name" value="ABC_TRANSPORTER_1"/>
    <property type="match status" value="2"/>
</dbReference>
<dbReference type="InterPro" id="IPR011527">
    <property type="entry name" value="ABC1_TM_dom"/>
</dbReference>
<keyword evidence="3 9" id="KW-0812">Transmembrane</keyword>
<evidence type="ECO:0000313" key="12">
    <source>
        <dbReference type="EMBL" id="WPH03833.1"/>
    </source>
</evidence>
<feature type="transmembrane region" description="Helical" evidence="9">
    <location>
        <begin position="880"/>
        <end position="900"/>
    </location>
</feature>
<dbReference type="FunFam" id="1.20.1560.10:FF:000066">
    <property type="entry name" value="ABC multidrug transporter (Eurofung)"/>
    <property type="match status" value="1"/>
</dbReference>
<dbReference type="SUPFAM" id="SSF52540">
    <property type="entry name" value="P-loop containing nucleoside triphosphate hydrolases"/>
    <property type="match status" value="2"/>
</dbReference>
<accession>A0AAQ3MBE7</accession>
<feature type="domain" description="ABC transporter" evidence="10">
    <location>
        <begin position="599"/>
        <end position="829"/>
    </location>
</feature>
<organism evidence="12 13">
    <name type="scientific">Acrodontium crateriforme</name>
    <dbReference type="NCBI Taxonomy" id="150365"/>
    <lineage>
        <taxon>Eukaryota</taxon>
        <taxon>Fungi</taxon>
        <taxon>Dikarya</taxon>
        <taxon>Ascomycota</taxon>
        <taxon>Pezizomycotina</taxon>
        <taxon>Dothideomycetes</taxon>
        <taxon>Dothideomycetidae</taxon>
        <taxon>Mycosphaerellales</taxon>
        <taxon>Teratosphaeriaceae</taxon>
        <taxon>Acrodontium</taxon>
    </lineage>
</organism>
<keyword evidence="5" id="KW-0067">ATP-binding</keyword>
<dbReference type="Gene3D" id="1.20.1560.10">
    <property type="entry name" value="ABC transporter type 1, transmembrane domain"/>
    <property type="match status" value="2"/>
</dbReference>
<dbReference type="Gene3D" id="3.40.50.300">
    <property type="entry name" value="P-loop containing nucleotide triphosphate hydrolases"/>
    <property type="match status" value="2"/>
</dbReference>